<dbReference type="AlphaFoldDB" id="B0DJV0"/>
<dbReference type="GeneID" id="6079716"/>
<evidence type="ECO:0000313" key="1">
    <source>
        <dbReference type="EMBL" id="EDR05270.1"/>
    </source>
</evidence>
<keyword evidence="2" id="KW-1185">Reference proteome</keyword>
<reference evidence="1 2" key="1">
    <citation type="journal article" date="2008" name="Nature">
        <title>The genome of Laccaria bicolor provides insights into mycorrhizal symbiosis.</title>
        <authorList>
            <person name="Martin F."/>
            <person name="Aerts A."/>
            <person name="Ahren D."/>
            <person name="Brun A."/>
            <person name="Danchin E.G.J."/>
            <person name="Duchaussoy F."/>
            <person name="Gibon J."/>
            <person name="Kohler A."/>
            <person name="Lindquist E."/>
            <person name="Pereda V."/>
            <person name="Salamov A."/>
            <person name="Shapiro H.J."/>
            <person name="Wuyts J."/>
            <person name="Blaudez D."/>
            <person name="Buee M."/>
            <person name="Brokstein P."/>
            <person name="Canbaeck B."/>
            <person name="Cohen D."/>
            <person name="Courty P.E."/>
            <person name="Coutinho P.M."/>
            <person name="Delaruelle C."/>
            <person name="Detter J.C."/>
            <person name="Deveau A."/>
            <person name="DiFazio S."/>
            <person name="Duplessis S."/>
            <person name="Fraissinet-Tachet L."/>
            <person name="Lucic E."/>
            <person name="Frey-Klett P."/>
            <person name="Fourrey C."/>
            <person name="Feussner I."/>
            <person name="Gay G."/>
            <person name="Grimwood J."/>
            <person name="Hoegger P.J."/>
            <person name="Jain P."/>
            <person name="Kilaru S."/>
            <person name="Labbe J."/>
            <person name="Lin Y.C."/>
            <person name="Legue V."/>
            <person name="Le Tacon F."/>
            <person name="Marmeisse R."/>
            <person name="Melayah D."/>
            <person name="Montanini B."/>
            <person name="Muratet M."/>
            <person name="Nehls U."/>
            <person name="Niculita-Hirzel H."/>
            <person name="Oudot-Le Secq M.P."/>
            <person name="Peter M."/>
            <person name="Quesneville H."/>
            <person name="Rajashekar B."/>
            <person name="Reich M."/>
            <person name="Rouhier N."/>
            <person name="Schmutz J."/>
            <person name="Yin T."/>
            <person name="Chalot M."/>
            <person name="Henrissat B."/>
            <person name="Kuees U."/>
            <person name="Lucas S."/>
            <person name="Van de Peer Y."/>
            <person name="Podila G.K."/>
            <person name="Polle A."/>
            <person name="Pukkila P.J."/>
            <person name="Richardson P.M."/>
            <person name="Rouze P."/>
            <person name="Sanders I.R."/>
            <person name="Stajich J.E."/>
            <person name="Tunlid A."/>
            <person name="Tuskan G."/>
            <person name="Grigoriev I.V."/>
        </authorList>
    </citation>
    <scope>NUCLEOTIDE SEQUENCE [LARGE SCALE GENOMIC DNA]</scope>
    <source>
        <strain evidence="2">S238N-H82 / ATCC MYA-4686</strain>
    </source>
</reference>
<proteinExistence type="predicted"/>
<dbReference type="RefSeq" id="XP_001884235.1">
    <property type="nucleotide sequence ID" value="XM_001884200.1"/>
</dbReference>
<evidence type="ECO:0000313" key="2">
    <source>
        <dbReference type="Proteomes" id="UP000001194"/>
    </source>
</evidence>
<dbReference type="OrthoDB" id="3251015at2759"/>
<dbReference type="Proteomes" id="UP000001194">
    <property type="component" value="Unassembled WGS sequence"/>
</dbReference>
<dbReference type="EMBL" id="DS547114">
    <property type="protein sequence ID" value="EDR05270.1"/>
    <property type="molecule type" value="Genomic_DNA"/>
</dbReference>
<organism evidence="2">
    <name type="scientific">Laccaria bicolor (strain S238N-H82 / ATCC MYA-4686)</name>
    <name type="common">Bicoloured deceiver</name>
    <name type="synonym">Laccaria laccata var. bicolor</name>
    <dbReference type="NCBI Taxonomy" id="486041"/>
    <lineage>
        <taxon>Eukaryota</taxon>
        <taxon>Fungi</taxon>
        <taxon>Dikarya</taxon>
        <taxon>Basidiomycota</taxon>
        <taxon>Agaricomycotina</taxon>
        <taxon>Agaricomycetes</taxon>
        <taxon>Agaricomycetidae</taxon>
        <taxon>Agaricales</taxon>
        <taxon>Agaricineae</taxon>
        <taxon>Hydnangiaceae</taxon>
        <taxon>Laccaria</taxon>
    </lineage>
</organism>
<dbReference type="InParanoid" id="B0DJV0"/>
<dbReference type="HOGENOM" id="CLU_010866_0_0_1"/>
<gene>
    <name evidence="1" type="ORF">LACBIDRAFT_329991</name>
</gene>
<accession>B0DJV0</accession>
<protein>
    <submittedName>
        <fullName evidence="1">Predicted protein</fullName>
    </submittedName>
</protein>
<dbReference type="KEGG" id="lbc:LACBIDRAFT_329991"/>
<sequence length="749" mass="84585">MAWLNCCLIQYSLEKGILPGTQVAVQPGVQTRDLMSFLAGVKCWANRHKELVYALKRDQMKGFDYLAPEGFHDAVCSYGLLQSIVDIDKAAHKETKCFIRTAYRVTVPIIVSDVNKQGGPLSPIKSTFTTSLGHYYLNDLMRNDSDTLIVLSSARKRNDPHLKDDGNCLMVAMVEATDDSFLFSRSLPSLRRNALAMERFQAKVDNPTAHFEELRNFIETFQFPHVLGRLPITLIRKIVAQNIVSKCRAMLYLQPIKQSDAEALDRQITEKVHLALGFPFRPSLRITTLPLSHHGFDFPSITRINAGIVVVGISQDLNHHIHMYQTMARIMMADWTCEKNGCVYLLDGDGLQKGFSHYMQSIPAGWVIAQKVMKDLLTPLSLRMTDQSSFAGGEVSLLHVVNVCNHRNPQKFADLNGNTLRSLRTKGIQSLQDVGRWVITTSDGSMKLASATIEEEKVVLGATTGALTLVLKIPGHNVSILHDEQIGLIIALILTGWNSDEAQFLLTNHQNSVRLIKDKRMDMNIKYMHAHTDKDTMEARMNRDADFYMSQSHEIESLVPQSPIPTFHMNDYTFYQDGDGWIESNIGDFINLLMVHEMSTKLGIGNRHQMSTWAHDQSSPPDFPYLRVTSTHLAAVQLYVRSSQLLTADVLVERGKLSSDRCRLGCDEIEDMHHVFVYCKMYSEWRAEAGASVVEWTQYFTLPHEFRQTPADSHRMSEFHPESTRMVGISNSSGFHRIMNGIPMDSTGF</sequence>
<name>B0DJV0_LACBS</name>